<feature type="domain" description="C2H2-type" evidence="7">
    <location>
        <begin position="115"/>
        <end position="142"/>
    </location>
</feature>
<keyword evidence="9" id="KW-1185">Reference proteome</keyword>
<dbReference type="GO" id="GO:0006355">
    <property type="term" value="P:regulation of DNA-templated transcription"/>
    <property type="evidence" value="ECO:0007669"/>
    <property type="project" value="UniProtKB-ARBA"/>
</dbReference>
<gene>
    <name evidence="8" type="ORF">pipiens_012196</name>
</gene>
<dbReference type="EMBL" id="JBEHCU010007766">
    <property type="protein sequence ID" value="KAL1392824.1"/>
    <property type="molecule type" value="Genomic_DNA"/>
</dbReference>
<evidence type="ECO:0000313" key="8">
    <source>
        <dbReference type="EMBL" id="KAL1392824.1"/>
    </source>
</evidence>
<feature type="domain" description="C2H2-type" evidence="7">
    <location>
        <begin position="566"/>
        <end position="589"/>
    </location>
</feature>
<evidence type="ECO:0000256" key="6">
    <source>
        <dbReference type="SAM" id="MobiDB-lite"/>
    </source>
</evidence>
<reference evidence="8 9" key="1">
    <citation type="submission" date="2024-05" db="EMBL/GenBank/DDBJ databases">
        <title>Culex pipiens pipiens assembly and annotation.</title>
        <authorList>
            <person name="Alout H."/>
            <person name="Durand T."/>
        </authorList>
    </citation>
    <scope>NUCLEOTIDE SEQUENCE [LARGE SCALE GENOMIC DNA]</scope>
    <source>
        <strain evidence="8">HA-2024</strain>
        <tissue evidence="8">Whole body</tissue>
    </source>
</reference>
<accession>A0ABD1D3D6</accession>
<feature type="domain" description="C2H2-type" evidence="7">
    <location>
        <begin position="443"/>
        <end position="470"/>
    </location>
</feature>
<dbReference type="SMART" id="SM00355">
    <property type="entry name" value="ZnF_C2H2"/>
    <property type="match status" value="25"/>
</dbReference>
<dbReference type="PANTHER" id="PTHR24379:SF121">
    <property type="entry name" value="C2H2-TYPE DOMAIN-CONTAINING PROTEIN"/>
    <property type="match status" value="1"/>
</dbReference>
<feature type="domain" description="C2H2-type" evidence="7">
    <location>
        <begin position="764"/>
        <end position="786"/>
    </location>
</feature>
<dbReference type="SUPFAM" id="SSF57667">
    <property type="entry name" value="beta-beta-alpha zinc fingers"/>
    <property type="match status" value="9"/>
</dbReference>
<keyword evidence="3 5" id="KW-0863">Zinc-finger</keyword>
<feature type="domain" description="C2H2-type" evidence="7">
    <location>
        <begin position="865"/>
        <end position="892"/>
    </location>
</feature>
<dbReference type="PROSITE" id="PS50157">
    <property type="entry name" value="ZINC_FINGER_C2H2_2"/>
    <property type="match status" value="14"/>
</dbReference>
<dbReference type="PROSITE" id="PS00028">
    <property type="entry name" value="ZINC_FINGER_C2H2_1"/>
    <property type="match status" value="19"/>
</dbReference>
<dbReference type="PANTHER" id="PTHR24379">
    <property type="entry name" value="KRAB AND ZINC FINGER DOMAIN-CONTAINING"/>
    <property type="match status" value="1"/>
</dbReference>
<feature type="domain" description="C2H2-type" evidence="7">
    <location>
        <begin position="792"/>
        <end position="819"/>
    </location>
</feature>
<feature type="domain" description="C2H2-type" evidence="7">
    <location>
        <begin position="1070"/>
        <end position="1092"/>
    </location>
</feature>
<comment type="caution">
    <text evidence="8">The sequence shown here is derived from an EMBL/GenBank/DDBJ whole genome shotgun (WGS) entry which is preliminary data.</text>
</comment>
<dbReference type="GO" id="GO:0008270">
    <property type="term" value="F:zinc ion binding"/>
    <property type="evidence" value="ECO:0007669"/>
    <property type="project" value="UniProtKB-KW"/>
</dbReference>
<keyword evidence="2" id="KW-0677">Repeat</keyword>
<proteinExistence type="predicted"/>
<organism evidence="8 9">
    <name type="scientific">Culex pipiens pipiens</name>
    <name type="common">Northern house mosquito</name>
    <dbReference type="NCBI Taxonomy" id="38569"/>
    <lineage>
        <taxon>Eukaryota</taxon>
        <taxon>Metazoa</taxon>
        <taxon>Ecdysozoa</taxon>
        <taxon>Arthropoda</taxon>
        <taxon>Hexapoda</taxon>
        <taxon>Insecta</taxon>
        <taxon>Pterygota</taxon>
        <taxon>Neoptera</taxon>
        <taxon>Endopterygota</taxon>
        <taxon>Diptera</taxon>
        <taxon>Nematocera</taxon>
        <taxon>Culicoidea</taxon>
        <taxon>Culicidae</taxon>
        <taxon>Culicinae</taxon>
        <taxon>Culicini</taxon>
        <taxon>Culex</taxon>
        <taxon>Culex</taxon>
    </lineage>
</organism>
<feature type="domain" description="C2H2-type" evidence="7">
    <location>
        <begin position="734"/>
        <end position="761"/>
    </location>
</feature>
<keyword evidence="4" id="KW-0862">Zinc</keyword>
<evidence type="ECO:0000256" key="5">
    <source>
        <dbReference type="PROSITE-ProRule" id="PRU00042"/>
    </source>
</evidence>
<dbReference type="InterPro" id="IPR036236">
    <property type="entry name" value="Znf_C2H2_sf"/>
</dbReference>
<sequence length="1324" mass="153195">MQSEDSEEAVVVKEEPDDVEDPLDTSHPSAMIMEHEGQLVYQCPECDRQFDTDRAFSLHSEKHENIKNGTFQCKHCSKCCITLPFLRSHLWKAHKIITELTDSAGKRSYTKNKSSYCEICNKTFLSAHNYNSHMRRHRHLESGKYSCGICQKSYGTKSELNRHIKMHPPMGVCERSDIPRYCKNCNKHYASDVSFQHHLNYSMKKGQQIKRLKTHAEKAASKNGEPGPSVQQMVVNVKSSNMPDHDYVEEPLQGGALDPSELVQAPHAMASEQSTDSNVGLQYPVTVKEEPQSLPDDHDSFPAIYSETVVTKEELILEDDYLDNEEDADMGDSSGEGFRCNTCQETFQDQEMLSQHMLILCDKQYEHFIDVELLNKGGVIKCTKCRKPFKEFTAARFHFENHMTLEKFRYECDVCYLGFGTKAIYSKHMMNHKKNVELSLLKYQCHHCDEVYTDRTTFREHLEEHESLNTGKLKCEICSSFYTTRSDLKRHELSFHKKLSAICRDACEESPDVPLHCKRCNIQFDSKKAFNAHIRWLQTNDERLQKTAQDSASAEPMAVEDSSLNFQCTKCDKRFETTEALKKHAKTHSIYINKSGMLVMVSEREYKCTQCDKAFSNKVSASEHVRNHLVRLKGTYQCKTCKLRCISERRLRIHMKMHEKAQGLSNKRDEMTSEQPVDKVQASVEVSVKGEPDAVVVKAEPLEPEVSSMKEEFIIEEIPEEEEATVQPSTDGHLECPQCGRKFSKQHLLQNHIRDHKSLETERYKCDVCGKCFPKKANLDIHKKIHKRGTRYECQTCHEKFTNHMGLMKHERVHEMDPKYVEFLDNIPQDDTGNWRCVMCEAKFPLRTAAYGHLRRHISRLEDTFLCKICGLRCTRKSTFRAHMQMHESWNELAEKPPDNVGESEGELPNPDVMCEKGEVPLHCKTCDKFFLTKRDLHVHVQKSEIRFLKMKLAAERGITVEVPIQEIKMATEQLPEQHSVFVRVEPREESQIPVFCYEAITKEEVILEDELTENEPSGDECSNGPPADAPVDENQFKHFKCSECSKLFKRKKFANTCEKKHEIIRLGLFECKICNKRLSKKQHLADHMESHKRGTVKMFGCNICNRRFCSKQLFEKHEKSQRCGANKMFGCQICQERFDTQANFYRHMLSHTKEKNATNATNILPVKVTVDNHMFKCPECSKKFNRVNLVRGCLRKHEARQMGYFKCRFCLVHLGTYQYLKKHEARHRLEQKTENGKTDLQTDGQTFQPVINEDEDEAEDFNGEPEANSKQFYIIEEISESAVVKEEELQNLPIKTEPDIEQCIPHTVVSGKQQVKEEFIGPS</sequence>
<dbReference type="Pfam" id="PF00096">
    <property type="entry name" value="zf-C2H2"/>
    <property type="match status" value="7"/>
</dbReference>
<evidence type="ECO:0000256" key="2">
    <source>
        <dbReference type="ARBA" id="ARBA00022737"/>
    </source>
</evidence>
<dbReference type="InterPro" id="IPR013087">
    <property type="entry name" value="Znf_C2H2_type"/>
</dbReference>
<name>A0ABD1D3D6_CULPP</name>
<feature type="domain" description="C2H2-type" evidence="7">
    <location>
        <begin position="606"/>
        <end position="628"/>
    </location>
</feature>
<feature type="domain" description="C2H2-type" evidence="7">
    <location>
        <begin position="473"/>
        <end position="501"/>
    </location>
</feature>
<evidence type="ECO:0000256" key="4">
    <source>
        <dbReference type="ARBA" id="ARBA00022833"/>
    </source>
</evidence>
<feature type="domain" description="C2H2-type" evidence="7">
    <location>
        <begin position="145"/>
        <end position="167"/>
    </location>
</feature>
<evidence type="ECO:0000256" key="3">
    <source>
        <dbReference type="ARBA" id="ARBA00022771"/>
    </source>
</evidence>
<dbReference type="FunFam" id="3.30.160.60:FF:000446">
    <property type="entry name" value="Zinc finger protein"/>
    <property type="match status" value="1"/>
</dbReference>
<evidence type="ECO:0000256" key="1">
    <source>
        <dbReference type="ARBA" id="ARBA00022723"/>
    </source>
</evidence>
<keyword evidence="1" id="KW-0479">Metal-binding</keyword>
<evidence type="ECO:0000259" key="7">
    <source>
        <dbReference type="PROSITE" id="PS50157"/>
    </source>
</evidence>
<dbReference type="Pfam" id="PF12874">
    <property type="entry name" value="zf-met"/>
    <property type="match status" value="3"/>
</dbReference>
<dbReference type="Gene3D" id="3.30.160.60">
    <property type="entry name" value="Classic Zinc Finger"/>
    <property type="match status" value="10"/>
</dbReference>
<dbReference type="Proteomes" id="UP001562425">
    <property type="component" value="Unassembled WGS sequence"/>
</dbReference>
<dbReference type="GO" id="GO:0005634">
    <property type="term" value="C:nucleus"/>
    <property type="evidence" value="ECO:0007669"/>
    <property type="project" value="UniProtKB-ARBA"/>
</dbReference>
<evidence type="ECO:0000313" key="9">
    <source>
        <dbReference type="Proteomes" id="UP001562425"/>
    </source>
</evidence>
<feature type="domain" description="C2H2-type" evidence="7">
    <location>
        <begin position="41"/>
        <end position="68"/>
    </location>
</feature>
<feature type="domain" description="C2H2-type" evidence="7">
    <location>
        <begin position="1130"/>
        <end position="1157"/>
    </location>
</feature>
<feature type="domain" description="C2H2-type" evidence="7">
    <location>
        <begin position="1176"/>
        <end position="1203"/>
    </location>
</feature>
<feature type="region of interest" description="Disordered" evidence="6">
    <location>
        <begin position="1"/>
        <end position="24"/>
    </location>
</feature>
<protein>
    <recommendedName>
        <fullName evidence="7">C2H2-type domain-containing protein</fullName>
    </recommendedName>
</protein>